<dbReference type="RefSeq" id="WP_208253539.1">
    <property type="nucleotide sequence ID" value="NZ_JAGEOJ010000001.1"/>
</dbReference>
<organism evidence="2 3">
    <name type="scientific">Actinomadura barringtoniae</name>
    <dbReference type="NCBI Taxonomy" id="1427535"/>
    <lineage>
        <taxon>Bacteria</taxon>
        <taxon>Bacillati</taxon>
        <taxon>Actinomycetota</taxon>
        <taxon>Actinomycetes</taxon>
        <taxon>Streptosporangiales</taxon>
        <taxon>Thermomonosporaceae</taxon>
        <taxon>Actinomadura</taxon>
    </lineage>
</organism>
<feature type="transmembrane region" description="Helical" evidence="1">
    <location>
        <begin position="69"/>
        <end position="89"/>
    </location>
</feature>
<comment type="caution">
    <text evidence="2">The sequence shown here is derived from an EMBL/GenBank/DDBJ whole genome shotgun (WGS) entry which is preliminary data.</text>
</comment>
<dbReference type="Proteomes" id="UP000669179">
    <property type="component" value="Unassembled WGS sequence"/>
</dbReference>
<dbReference type="AlphaFoldDB" id="A0A939P5Y0"/>
<keyword evidence="1" id="KW-0472">Membrane</keyword>
<protein>
    <submittedName>
        <fullName evidence="2">Uncharacterized protein</fullName>
    </submittedName>
</protein>
<sequence>MITRGQEKAGALVGAVFSGGALAAHFLVGRSLEERLGLVADPWYRREIGTVNAGFLYGSLRLYKGERDITFLRSTGMSALLMAGVRAVATLRGERRGALSFLVMAGDVALGAGAVAVSLLPEPGVDE</sequence>
<evidence type="ECO:0000313" key="2">
    <source>
        <dbReference type="EMBL" id="MBO2445962.1"/>
    </source>
</evidence>
<evidence type="ECO:0000313" key="3">
    <source>
        <dbReference type="Proteomes" id="UP000669179"/>
    </source>
</evidence>
<reference evidence="2" key="1">
    <citation type="submission" date="2021-03" db="EMBL/GenBank/DDBJ databases">
        <authorList>
            <person name="Kanchanasin P."/>
            <person name="Saeng-In P."/>
            <person name="Phongsopitanun W."/>
            <person name="Yuki M."/>
            <person name="Kudo T."/>
            <person name="Ohkuma M."/>
            <person name="Tanasupawat S."/>
        </authorList>
    </citation>
    <scope>NUCLEOTIDE SEQUENCE</scope>
    <source>
        <strain evidence="2">GKU 128</strain>
    </source>
</reference>
<feature type="transmembrane region" description="Helical" evidence="1">
    <location>
        <begin position="101"/>
        <end position="120"/>
    </location>
</feature>
<keyword evidence="3" id="KW-1185">Reference proteome</keyword>
<keyword evidence="1" id="KW-1133">Transmembrane helix</keyword>
<keyword evidence="1" id="KW-0812">Transmembrane</keyword>
<proteinExistence type="predicted"/>
<accession>A0A939P5Y0</accession>
<name>A0A939P5Y0_9ACTN</name>
<gene>
    <name evidence="2" type="ORF">J4573_02565</name>
</gene>
<evidence type="ECO:0000256" key="1">
    <source>
        <dbReference type="SAM" id="Phobius"/>
    </source>
</evidence>
<dbReference type="EMBL" id="JAGEOJ010000001">
    <property type="protein sequence ID" value="MBO2445962.1"/>
    <property type="molecule type" value="Genomic_DNA"/>
</dbReference>